<gene>
    <name evidence="11" type="ORF">B5V51_6075</name>
</gene>
<dbReference type="STRING" id="7102.A0A2A4J825"/>
<reference evidence="11" key="1">
    <citation type="submission" date="2017-09" db="EMBL/GenBank/DDBJ databases">
        <title>Contemporary evolution of a Lepidopteran species, Heliothis virescens, in response to modern agricultural practices.</title>
        <authorList>
            <person name="Fritz M.L."/>
            <person name="Deyonke A.M."/>
            <person name="Papanicolaou A."/>
            <person name="Micinski S."/>
            <person name="Westbrook J."/>
            <person name="Gould F."/>
        </authorList>
    </citation>
    <scope>NUCLEOTIDE SEQUENCE [LARGE SCALE GENOMIC DNA]</scope>
    <source>
        <strain evidence="11">HvINT-</strain>
        <tissue evidence="11">Whole body</tissue>
    </source>
</reference>
<evidence type="ECO:0000256" key="8">
    <source>
        <dbReference type="ARBA" id="ARBA00023170"/>
    </source>
</evidence>
<keyword evidence="2" id="KW-1003">Cell membrane</keyword>
<dbReference type="AlphaFoldDB" id="A0A2A4J825"/>
<feature type="transmembrane region" description="Helical" evidence="10">
    <location>
        <begin position="182"/>
        <end position="200"/>
    </location>
</feature>
<dbReference type="PANTHER" id="PTHR21137:SF35">
    <property type="entry name" value="ODORANT RECEPTOR 19A-RELATED"/>
    <property type="match status" value="1"/>
</dbReference>
<keyword evidence="3 10" id="KW-0716">Sensory transduction</keyword>
<dbReference type="Pfam" id="PF02949">
    <property type="entry name" value="7tm_6"/>
    <property type="match status" value="1"/>
</dbReference>
<evidence type="ECO:0000313" key="11">
    <source>
        <dbReference type="EMBL" id="PCG67674.1"/>
    </source>
</evidence>
<sequence length="415" mass="47127">MRILHSVWRKLTQSRAVETAGSLEAAFFESVYRLAFINGLSTADNYMEYMIYSSSVRMLSTLLVGLEIWKALDNSLSLDELISSVNVVIIHLITIWKLMIMVRNQKVFKKLAKALESPSFDISTQNRKNIVNYWALTHKKYLKVLLTLSYLTLAVWQLYPIVDGIDFNLMVDIKLPFTYDSLLPYVLTYSVVGLMFNYASSMVIMSEVIMQAHLIPLVCQFNVLADCFENVFEECAMEFPDINKHELVKNTMFVEKYRKRLGDLVKQHREILNQTTDLKTILSAPMLGQLASSGVLICFVGYQATAAVTENLGKFVMSLFYLGYNMFTLYIICRWCEEITTQSQRIGQSAYFSGWESGVSHVPGARATIIMVIARSNKPLVFLAGGMYTLSLTSYTSLVKASYSALNILLTTKHE</sequence>
<evidence type="ECO:0000256" key="9">
    <source>
        <dbReference type="ARBA" id="ARBA00023224"/>
    </source>
</evidence>
<evidence type="ECO:0000256" key="10">
    <source>
        <dbReference type="RuleBase" id="RU351113"/>
    </source>
</evidence>
<dbReference type="InterPro" id="IPR004117">
    <property type="entry name" value="7tm6_olfct_rcpt"/>
</dbReference>
<feature type="transmembrane region" description="Helical" evidence="10">
    <location>
        <begin position="49"/>
        <end position="69"/>
    </location>
</feature>
<proteinExistence type="inferred from homology"/>
<keyword evidence="4 10" id="KW-0812">Transmembrane</keyword>
<dbReference type="EMBL" id="NWSH01002690">
    <property type="protein sequence ID" value="PCG67674.1"/>
    <property type="molecule type" value="Genomic_DNA"/>
</dbReference>
<keyword evidence="5 10" id="KW-0552">Olfaction</keyword>
<comment type="similarity">
    <text evidence="10">Belongs to the insect chemoreceptor superfamily. Heteromeric odorant receptor channel (TC 1.A.69) family.</text>
</comment>
<evidence type="ECO:0000256" key="3">
    <source>
        <dbReference type="ARBA" id="ARBA00022606"/>
    </source>
</evidence>
<feature type="transmembrane region" description="Helical" evidence="10">
    <location>
        <begin position="281"/>
        <end position="303"/>
    </location>
</feature>
<evidence type="ECO:0000256" key="7">
    <source>
        <dbReference type="ARBA" id="ARBA00023136"/>
    </source>
</evidence>
<dbReference type="PANTHER" id="PTHR21137">
    <property type="entry name" value="ODORANT RECEPTOR"/>
    <property type="match status" value="1"/>
</dbReference>
<keyword evidence="8 10" id="KW-0675">Receptor</keyword>
<comment type="subcellular location">
    <subcellularLocation>
        <location evidence="1 10">Cell membrane</location>
        <topology evidence="1 10">Multi-pass membrane protein</topology>
    </subcellularLocation>
</comment>
<feature type="transmembrane region" description="Helical" evidence="10">
    <location>
        <begin position="81"/>
        <end position="100"/>
    </location>
</feature>
<evidence type="ECO:0000256" key="1">
    <source>
        <dbReference type="ARBA" id="ARBA00004651"/>
    </source>
</evidence>
<evidence type="ECO:0000256" key="5">
    <source>
        <dbReference type="ARBA" id="ARBA00022725"/>
    </source>
</evidence>
<dbReference type="GO" id="GO:0005549">
    <property type="term" value="F:odorant binding"/>
    <property type="evidence" value="ECO:0007669"/>
    <property type="project" value="InterPro"/>
</dbReference>
<organism evidence="11">
    <name type="scientific">Heliothis virescens</name>
    <name type="common">Tobacco budworm moth</name>
    <dbReference type="NCBI Taxonomy" id="7102"/>
    <lineage>
        <taxon>Eukaryota</taxon>
        <taxon>Metazoa</taxon>
        <taxon>Ecdysozoa</taxon>
        <taxon>Arthropoda</taxon>
        <taxon>Hexapoda</taxon>
        <taxon>Insecta</taxon>
        <taxon>Pterygota</taxon>
        <taxon>Neoptera</taxon>
        <taxon>Endopterygota</taxon>
        <taxon>Lepidoptera</taxon>
        <taxon>Glossata</taxon>
        <taxon>Ditrysia</taxon>
        <taxon>Noctuoidea</taxon>
        <taxon>Noctuidae</taxon>
        <taxon>Heliothinae</taxon>
        <taxon>Heliothis</taxon>
    </lineage>
</organism>
<accession>A0A2A4J825</accession>
<evidence type="ECO:0000256" key="6">
    <source>
        <dbReference type="ARBA" id="ARBA00022989"/>
    </source>
</evidence>
<dbReference type="GO" id="GO:0007165">
    <property type="term" value="P:signal transduction"/>
    <property type="evidence" value="ECO:0007669"/>
    <property type="project" value="UniProtKB-KW"/>
</dbReference>
<evidence type="ECO:0000256" key="2">
    <source>
        <dbReference type="ARBA" id="ARBA00022475"/>
    </source>
</evidence>
<name>A0A2A4J825_HELVI</name>
<feature type="transmembrane region" description="Helical" evidence="10">
    <location>
        <begin position="315"/>
        <end position="336"/>
    </location>
</feature>
<comment type="caution">
    <text evidence="10">Lacks conserved residue(s) required for the propagation of feature annotation.</text>
</comment>
<keyword evidence="9 10" id="KW-0807">Transducer</keyword>
<dbReference type="GO" id="GO:0005886">
    <property type="term" value="C:plasma membrane"/>
    <property type="evidence" value="ECO:0007669"/>
    <property type="project" value="UniProtKB-SubCell"/>
</dbReference>
<keyword evidence="7 10" id="KW-0472">Membrane</keyword>
<keyword evidence="6 10" id="KW-1133">Transmembrane helix</keyword>
<evidence type="ECO:0000256" key="4">
    <source>
        <dbReference type="ARBA" id="ARBA00022692"/>
    </source>
</evidence>
<comment type="caution">
    <text evidence="11">The sequence shown here is derived from an EMBL/GenBank/DDBJ whole genome shotgun (WGS) entry which is preliminary data.</text>
</comment>
<protein>
    <recommendedName>
        <fullName evidence="10">Odorant receptor</fullName>
    </recommendedName>
</protein>
<feature type="transmembrane region" description="Helical" evidence="10">
    <location>
        <begin position="144"/>
        <end position="162"/>
    </location>
</feature>
<dbReference type="SMR" id="A0A2A4J825"/>
<dbReference type="GO" id="GO:0004984">
    <property type="term" value="F:olfactory receptor activity"/>
    <property type="evidence" value="ECO:0007669"/>
    <property type="project" value="InterPro"/>
</dbReference>